<organism evidence="7 8">
    <name type="scientific">Mariniradius sediminis</name>
    <dbReference type="NCBI Taxonomy" id="2909237"/>
    <lineage>
        <taxon>Bacteria</taxon>
        <taxon>Pseudomonadati</taxon>
        <taxon>Bacteroidota</taxon>
        <taxon>Cytophagia</taxon>
        <taxon>Cytophagales</taxon>
        <taxon>Cyclobacteriaceae</taxon>
        <taxon>Mariniradius</taxon>
    </lineage>
</organism>
<feature type="transmembrane region" description="Helical" evidence="5">
    <location>
        <begin position="113"/>
        <end position="134"/>
    </location>
</feature>
<evidence type="ECO:0000256" key="5">
    <source>
        <dbReference type="SAM" id="Phobius"/>
    </source>
</evidence>
<reference evidence="7 8" key="1">
    <citation type="submission" date="2022-01" db="EMBL/GenBank/DDBJ databases">
        <title>Mariniradius saccharolyticus sp. nov., isolated from sediment of a river.</title>
        <authorList>
            <person name="Liu H."/>
        </authorList>
    </citation>
    <scope>NUCLEOTIDE SEQUENCE [LARGE SCALE GENOMIC DNA]</scope>
    <source>
        <strain evidence="7 8">RY-2</strain>
    </source>
</reference>
<feature type="transmembrane region" description="Helical" evidence="5">
    <location>
        <begin position="84"/>
        <end position="101"/>
    </location>
</feature>
<dbReference type="RefSeq" id="WP_234862579.1">
    <property type="nucleotide sequence ID" value="NZ_JAKEVZ010000015.1"/>
</dbReference>
<feature type="domain" description="Peptidase S54 rhomboid" evidence="6">
    <location>
        <begin position="41"/>
        <end position="192"/>
    </location>
</feature>
<name>A0ABS9C0T3_9BACT</name>
<dbReference type="InterPro" id="IPR035952">
    <property type="entry name" value="Rhomboid-like_sf"/>
</dbReference>
<dbReference type="InterPro" id="IPR022764">
    <property type="entry name" value="Peptidase_S54_rhomboid_dom"/>
</dbReference>
<comment type="caution">
    <text evidence="7">The sequence shown here is derived from an EMBL/GenBank/DDBJ whole genome shotgun (WGS) entry which is preliminary data.</text>
</comment>
<dbReference type="Pfam" id="PF01694">
    <property type="entry name" value="Rhomboid"/>
    <property type="match status" value="1"/>
</dbReference>
<sequence length="209" mass="23425">MDLSATIVLIIFTALTSYLAWQRPAMMERWMFIPKKIHQSNQWDRFVLSGLIHKDSTHLFFNMFTLYFFGGIIERFFLYQFGPSLGILGFLGFFFGAVVVADSPTYFKHREHGYYRALGASGGVAATVFGSILLMPLSDICLFGIICLPGFALGGLFLIYSIVQSKKGNDGINHDAHLFGALFGIVAILILAPQTAVQFVEQIKNFRLF</sequence>
<keyword evidence="7" id="KW-0378">Hydrolase</keyword>
<evidence type="ECO:0000313" key="7">
    <source>
        <dbReference type="EMBL" id="MCF1752723.1"/>
    </source>
</evidence>
<evidence type="ECO:0000256" key="4">
    <source>
        <dbReference type="ARBA" id="ARBA00023136"/>
    </source>
</evidence>
<dbReference type="EMBL" id="JAKEVZ010000015">
    <property type="protein sequence ID" value="MCF1752723.1"/>
    <property type="molecule type" value="Genomic_DNA"/>
</dbReference>
<protein>
    <submittedName>
        <fullName evidence="7">Rhomboid family intramembrane serine protease</fullName>
    </submittedName>
</protein>
<keyword evidence="2 5" id="KW-0812">Transmembrane</keyword>
<feature type="transmembrane region" description="Helical" evidence="5">
    <location>
        <begin position="140"/>
        <end position="163"/>
    </location>
</feature>
<dbReference type="GO" id="GO:0006508">
    <property type="term" value="P:proteolysis"/>
    <property type="evidence" value="ECO:0007669"/>
    <property type="project" value="UniProtKB-KW"/>
</dbReference>
<dbReference type="Proteomes" id="UP001201449">
    <property type="component" value="Unassembled WGS sequence"/>
</dbReference>
<evidence type="ECO:0000256" key="2">
    <source>
        <dbReference type="ARBA" id="ARBA00022692"/>
    </source>
</evidence>
<keyword evidence="8" id="KW-1185">Reference proteome</keyword>
<accession>A0ABS9C0T3</accession>
<dbReference type="PANTHER" id="PTHR43066:SF5">
    <property type="entry name" value="RHOMBOID-LIKE PROTEIN 11, CHLOROPLASTIC-RELATED"/>
    <property type="match status" value="1"/>
</dbReference>
<evidence type="ECO:0000313" key="8">
    <source>
        <dbReference type="Proteomes" id="UP001201449"/>
    </source>
</evidence>
<evidence type="ECO:0000256" key="3">
    <source>
        <dbReference type="ARBA" id="ARBA00022989"/>
    </source>
</evidence>
<proteinExistence type="predicted"/>
<dbReference type="SUPFAM" id="SSF144091">
    <property type="entry name" value="Rhomboid-like"/>
    <property type="match status" value="1"/>
</dbReference>
<keyword evidence="3 5" id="KW-1133">Transmembrane helix</keyword>
<dbReference type="GO" id="GO:0008233">
    <property type="term" value="F:peptidase activity"/>
    <property type="evidence" value="ECO:0007669"/>
    <property type="project" value="UniProtKB-KW"/>
</dbReference>
<dbReference type="Gene3D" id="1.20.1540.10">
    <property type="entry name" value="Rhomboid-like"/>
    <property type="match status" value="1"/>
</dbReference>
<feature type="transmembrane region" description="Helical" evidence="5">
    <location>
        <begin position="6"/>
        <end position="21"/>
    </location>
</feature>
<gene>
    <name evidence="7" type="ORF">L0U89_16820</name>
</gene>
<keyword evidence="4 5" id="KW-0472">Membrane</keyword>
<evidence type="ECO:0000256" key="1">
    <source>
        <dbReference type="ARBA" id="ARBA00004141"/>
    </source>
</evidence>
<comment type="subcellular location">
    <subcellularLocation>
        <location evidence="1">Membrane</location>
        <topology evidence="1">Multi-pass membrane protein</topology>
    </subcellularLocation>
</comment>
<dbReference type="PANTHER" id="PTHR43066">
    <property type="entry name" value="RHOMBOID-RELATED PROTEIN"/>
    <property type="match status" value="1"/>
</dbReference>
<evidence type="ECO:0000259" key="6">
    <source>
        <dbReference type="Pfam" id="PF01694"/>
    </source>
</evidence>
<keyword evidence="7" id="KW-0645">Protease</keyword>
<feature type="transmembrane region" description="Helical" evidence="5">
    <location>
        <begin position="175"/>
        <end position="192"/>
    </location>
</feature>